<evidence type="ECO:0000313" key="2">
    <source>
        <dbReference type="EMBL" id="GJT40688.1"/>
    </source>
</evidence>
<keyword evidence="1" id="KW-1133">Transmembrane helix</keyword>
<evidence type="ECO:0000256" key="1">
    <source>
        <dbReference type="SAM" id="Phobius"/>
    </source>
</evidence>
<feature type="transmembrane region" description="Helical" evidence="1">
    <location>
        <begin position="48"/>
        <end position="69"/>
    </location>
</feature>
<keyword evidence="3" id="KW-1185">Reference proteome</keyword>
<name>A0ABQ5DP86_9ASTR</name>
<dbReference type="EMBL" id="BQNB010015496">
    <property type="protein sequence ID" value="GJT40688.1"/>
    <property type="molecule type" value="Genomic_DNA"/>
</dbReference>
<proteinExistence type="predicted"/>
<reference evidence="2" key="2">
    <citation type="submission" date="2022-01" db="EMBL/GenBank/DDBJ databases">
        <authorList>
            <person name="Yamashiro T."/>
            <person name="Shiraishi A."/>
            <person name="Satake H."/>
            <person name="Nakayama K."/>
        </authorList>
    </citation>
    <scope>NUCLEOTIDE SEQUENCE</scope>
</reference>
<reference evidence="2" key="1">
    <citation type="journal article" date="2022" name="Int. J. Mol. Sci.">
        <title>Draft Genome of Tanacetum Coccineum: Genomic Comparison of Closely Related Tanacetum-Family Plants.</title>
        <authorList>
            <person name="Yamashiro T."/>
            <person name="Shiraishi A."/>
            <person name="Nakayama K."/>
            <person name="Satake H."/>
        </authorList>
    </citation>
    <scope>NUCLEOTIDE SEQUENCE</scope>
</reference>
<gene>
    <name evidence="2" type="ORF">Tco_0940553</name>
</gene>
<dbReference type="Proteomes" id="UP001151760">
    <property type="component" value="Unassembled WGS sequence"/>
</dbReference>
<evidence type="ECO:0000313" key="3">
    <source>
        <dbReference type="Proteomes" id="UP001151760"/>
    </source>
</evidence>
<keyword evidence="1" id="KW-0812">Transmembrane</keyword>
<comment type="caution">
    <text evidence="2">The sequence shown here is derived from an EMBL/GenBank/DDBJ whole genome shotgun (WGS) entry which is preliminary data.</text>
</comment>
<feature type="transmembrane region" description="Helical" evidence="1">
    <location>
        <begin position="81"/>
        <end position="105"/>
    </location>
</feature>
<sequence>MLVHQPVSATPGVIIRKENYLIVKIPKNWQANLLPLLLQLSKGYTGQFLFQFVLLPLSGGRVFLSWALLQQAGFRVLGLRDINLLILSIAITLILPFAFKAYFYWPSMDFTNFNHHYCGCFSLLSNWIYPPLVCKHGKIGISSNFSTPACFYIIDLSSESCHTDSAIHNCTMLVSGVILNKHKTSISAHEHHIELSTEATMFGSAASLLGAGRVKAVQ</sequence>
<keyword evidence="1" id="KW-0472">Membrane</keyword>
<accession>A0ABQ5DP86</accession>
<protein>
    <submittedName>
        <fullName evidence="2">Uncharacterized protein</fullName>
    </submittedName>
</protein>
<organism evidence="2 3">
    <name type="scientific">Tanacetum coccineum</name>
    <dbReference type="NCBI Taxonomy" id="301880"/>
    <lineage>
        <taxon>Eukaryota</taxon>
        <taxon>Viridiplantae</taxon>
        <taxon>Streptophyta</taxon>
        <taxon>Embryophyta</taxon>
        <taxon>Tracheophyta</taxon>
        <taxon>Spermatophyta</taxon>
        <taxon>Magnoliopsida</taxon>
        <taxon>eudicotyledons</taxon>
        <taxon>Gunneridae</taxon>
        <taxon>Pentapetalae</taxon>
        <taxon>asterids</taxon>
        <taxon>campanulids</taxon>
        <taxon>Asterales</taxon>
        <taxon>Asteraceae</taxon>
        <taxon>Asteroideae</taxon>
        <taxon>Anthemideae</taxon>
        <taxon>Anthemidinae</taxon>
        <taxon>Tanacetum</taxon>
    </lineage>
</organism>